<dbReference type="Pfam" id="PF02613">
    <property type="entry name" value="Nitrate_red_del"/>
    <property type="match status" value="1"/>
</dbReference>
<dbReference type="Gene3D" id="1.10.3480.10">
    <property type="entry name" value="TorD-like"/>
    <property type="match status" value="1"/>
</dbReference>
<evidence type="ECO:0000313" key="2">
    <source>
        <dbReference type="EMBL" id="OQW52731.1"/>
    </source>
</evidence>
<evidence type="ECO:0000313" key="3">
    <source>
        <dbReference type="Proteomes" id="UP000192872"/>
    </source>
</evidence>
<dbReference type="SUPFAM" id="SSF47413">
    <property type="entry name" value="lambda repressor-like DNA-binding domains"/>
    <property type="match status" value="1"/>
</dbReference>
<accession>A0A1W9HZU1</accession>
<reference evidence="2 3" key="1">
    <citation type="journal article" date="2017" name="Water Res.">
        <title>Comammox in drinking water systems.</title>
        <authorList>
            <person name="Wang Y."/>
            <person name="Ma L."/>
            <person name="Mao Y."/>
            <person name="Jiang X."/>
            <person name="Xia Y."/>
            <person name="Yu K."/>
            <person name="Li B."/>
            <person name="Zhang T."/>
        </authorList>
    </citation>
    <scope>NUCLEOTIDE SEQUENCE [LARGE SCALE GENOMIC DNA]</scope>
    <source>
        <strain evidence="2">SG_bin8</strain>
    </source>
</reference>
<dbReference type="STRING" id="1827387.A4S15_07945"/>
<dbReference type="InterPro" id="IPR020945">
    <property type="entry name" value="DMSO/NO3_reduct_chaperone"/>
</dbReference>
<dbReference type="InterPro" id="IPR050289">
    <property type="entry name" value="TorD/DmsD_chaperones"/>
</dbReference>
<dbReference type="InterPro" id="IPR010982">
    <property type="entry name" value="Lambda_DNA-bd_dom_sf"/>
</dbReference>
<name>A0A1W9HZU1_9HYPH</name>
<gene>
    <name evidence="2" type="ORF">A4S15_07945</name>
</gene>
<dbReference type="AlphaFoldDB" id="A0A1W9HZU1"/>
<dbReference type="InterPro" id="IPR036411">
    <property type="entry name" value="TorD-like_sf"/>
</dbReference>
<dbReference type="EMBL" id="LWDL01000012">
    <property type="protein sequence ID" value="OQW52731.1"/>
    <property type="molecule type" value="Genomic_DNA"/>
</dbReference>
<dbReference type="InterPro" id="IPR031856">
    <property type="entry name" value="YdaS_toxin-like"/>
</dbReference>
<protein>
    <submittedName>
        <fullName evidence="2">Molecular chaperone</fullName>
    </submittedName>
</protein>
<sequence length="278" mass="30081">MSAEKTQVCLGEERDQGLLLAIEGAGSIGKLARGLGISQPAVSAWTRIPADRVVAVETFTGISRHLLRPDLYGEAALTSAVDPIDAVRAQAYLLLARLLLQAPDQRLLNELARLKGDATPLGLAMIGLARSAASGAVEAIEREFFTVFIGVGRGEAVPYGSYYQTGFLNERPLARVREDLTRFGVERRADAFEPEDHLGSLFEVMAGLIVGEFTADATAADRFFKRHIERWALRFFDDLAATPGADFYRAVAAVGQVFLSIESEAMTLPAAMPERVAV</sequence>
<evidence type="ECO:0000256" key="1">
    <source>
        <dbReference type="ARBA" id="ARBA00023186"/>
    </source>
</evidence>
<dbReference type="GO" id="GO:0003677">
    <property type="term" value="F:DNA binding"/>
    <property type="evidence" value="ECO:0007669"/>
    <property type="project" value="InterPro"/>
</dbReference>
<dbReference type="Gene3D" id="1.10.260.40">
    <property type="entry name" value="lambda repressor-like DNA-binding domains"/>
    <property type="match status" value="1"/>
</dbReference>
<dbReference type="PANTHER" id="PTHR34227:SF1">
    <property type="entry name" value="DIMETHYL SULFOXIDE REDUCTASE CHAPERONE-RELATED"/>
    <property type="match status" value="1"/>
</dbReference>
<dbReference type="Proteomes" id="UP000192872">
    <property type="component" value="Unassembled WGS sequence"/>
</dbReference>
<organism evidence="2 3">
    <name type="scientific">Candidatus Raskinella chloraquaticus</name>
    <dbReference type="NCBI Taxonomy" id="1951219"/>
    <lineage>
        <taxon>Bacteria</taxon>
        <taxon>Pseudomonadati</taxon>
        <taxon>Pseudomonadota</taxon>
        <taxon>Alphaproteobacteria</taxon>
        <taxon>Hyphomicrobiales</taxon>
        <taxon>Phreatobacteraceae</taxon>
        <taxon>Candidatus Raskinella</taxon>
    </lineage>
</organism>
<dbReference type="SUPFAM" id="SSF89155">
    <property type="entry name" value="TorD-like"/>
    <property type="match status" value="1"/>
</dbReference>
<keyword evidence="1" id="KW-0143">Chaperone</keyword>
<dbReference type="PANTHER" id="PTHR34227">
    <property type="entry name" value="CHAPERONE PROTEIN YCDY"/>
    <property type="match status" value="1"/>
</dbReference>
<dbReference type="Pfam" id="PF15943">
    <property type="entry name" value="YdaS_toxin"/>
    <property type="match status" value="1"/>
</dbReference>
<dbReference type="RefSeq" id="WP_376803779.1">
    <property type="nucleotide sequence ID" value="NZ_LWDL01000012.1"/>
</dbReference>
<proteinExistence type="predicted"/>
<comment type="caution">
    <text evidence="2">The sequence shown here is derived from an EMBL/GenBank/DDBJ whole genome shotgun (WGS) entry which is preliminary data.</text>
</comment>